<dbReference type="EMBL" id="KN818471">
    <property type="protein sequence ID" value="KIL55804.1"/>
    <property type="molecule type" value="Genomic_DNA"/>
</dbReference>
<protein>
    <submittedName>
        <fullName evidence="1">Uncharacterized protein</fullName>
    </submittedName>
</protein>
<accession>A0A0C2SP67</accession>
<dbReference type="AlphaFoldDB" id="A0A0C2SP67"/>
<dbReference type="Proteomes" id="UP000054549">
    <property type="component" value="Unassembled WGS sequence"/>
</dbReference>
<evidence type="ECO:0000313" key="2">
    <source>
        <dbReference type="Proteomes" id="UP000054549"/>
    </source>
</evidence>
<sequence>WQLSDIGECSDSAPAPLMSIERLELALRMVAQQDKQAMARQSECNSANDIAPAPLMSAVEGLELALRMVVQKGKGLMGTIAEGAM</sequence>
<reference evidence="1 2" key="1">
    <citation type="submission" date="2014-04" db="EMBL/GenBank/DDBJ databases">
        <title>Evolutionary Origins and Diversification of the Mycorrhizal Mutualists.</title>
        <authorList>
            <consortium name="DOE Joint Genome Institute"/>
            <consortium name="Mycorrhizal Genomics Consortium"/>
            <person name="Kohler A."/>
            <person name="Kuo A."/>
            <person name="Nagy L.G."/>
            <person name="Floudas D."/>
            <person name="Copeland A."/>
            <person name="Barry K.W."/>
            <person name="Cichocki N."/>
            <person name="Veneault-Fourrey C."/>
            <person name="LaButti K."/>
            <person name="Lindquist E.A."/>
            <person name="Lipzen A."/>
            <person name="Lundell T."/>
            <person name="Morin E."/>
            <person name="Murat C."/>
            <person name="Riley R."/>
            <person name="Ohm R."/>
            <person name="Sun H."/>
            <person name="Tunlid A."/>
            <person name="Henrissat B."/>
            <person name="Grigoriev I.V."/>
            <person name="Hibbett D.S."/>
            <person name="Martin F."/>
        </authorList>
    </citation>
    <scope>NUCLEOTIDE SEQUENCE [LARGE SCALE GENOMIC DNA]</scope>
    <source>
        <strain evidence="1 2">Koide BX008</strain>
    </source>
</reference>
<feature type="non-terminal residue" evidence="1">
    <location>
        <position position="1"/>
    </location>
</feature>
<evidence type="ECO:0000313" key="1">
    <source>
        <dbReference type="EMBL" id="KIL55804.1"/>
    </source>
</evidence>
<dbReference type="InParanoid" id="A0A0C2SP67"/>
<keyword evidence="2" id="KW-1185">Reference proteome</keyword>
<gene>
    <name evidence="1" type="ORF">M378DRAFT_173311</name>
</gene>
<organism evidence="1 2">
    <name type="scientific">Amanita muscaria (strain Koide BX008)</name>
    <dbReference type="NCBI Taxonomy" id="946122"/>
    <lineage>
        <taxon>Eukaryota</taxon>
        <taxon>Fungi</taxon>
        <taxon>Dikarya</taxon>
        <taxon>Basidiomycota</taxon>
        <taxon>Agaricomycotina</taxon>
        <taxon>Agaricomycetes</taxon>
        <taxon>Agaricomycetidae</taxon>
        <taxon>Agaricales</taxon>
        <taxon>Pluteineae</taxon>
        <taxon>Amanitaceae</taxon>
        <taxon>Amanita</taxon>
    </lineage>
</organism>
<dbReference type="HOGENOM" id="CLU_2518507_0_0_1"/>
<name>A0A0C2SP67_AMAMK</name>
<proteinExistence type="predicted"/>